<dbReference type="RefSeq" id="XP_043037977.1">
    <property type="nucleotide sequence ID" value="XM_043180207.1"/>
</dbReference>
<organism evidence="2 3">
    <name type="scientific">Guyanagaster necrorhizus</name>
    <dbReference type="NCBI Taxonomy" id="856835"/>
    <lineage>
        <taxon>Eukaryota</taxon>
        <taxon>Fungi</taxon>
        <taxon>Dikarya</taxon>
        <taxon>Basidiomycota</taxon>
        <taxon>Agaricomycotina</taxon>
        <taxon>Agaricomycetes</taxon>
        <taxon>Agaricomycetidae</taxon>
        <taxon>Agaricales</taxon>
        <taxon>Marasmiineae</taxon>
        <taxon>Physalacriaceae</taxon>
        <taxon>Guyanagaster</taxon>
    </lineage>
</organism>
<dbReference type="EMBL" id="MU250540">
    <property type="protein sequence ID" value="KAG7444477.1"/>
    <property type="molecule type" value="Genomic_DNA"/>
</dbReference>
<reference evidence="2" key="1">
    <citation type="submission" date="2020-11" db="EMBL/GenBank/DDBJ databases">
        <title>Adaptations for nitrogen fixation in a non-lichenized fungal sporocarp promotes dispersal by wood-feeding termites.</title>
        <authorList>
            <consortium name="DOE Joint Genome Institute"/>
            <person name="Koch R.A."/>
            <person name="Yoon G."/>
            <person name="Arayal U."/>
            <person name="Lail K."/>
            <person name="Amirebrahimi M."/>
            <person name="Labutti K."/>
            <person name="Lipzen A."/>
            <person name="Riley R."/>
            <person name="Barry K."/>
            <person name="Henrissat B."/>
            <person name="Grigoriev I.V."/>
            <person name="Herr J.R."/>
            <person name="Aime M.C."/>
        </authorList>
    </citation>
    <scope>NUCLEOTIDE SEQUENCE</scope>
    <source>
        <strain evidence="2">MCA 3950</strain>
    </source>
</reference>
<dbReference type="InterPro" id="IPR036047">
    <property type="entry name" value="F-box-like_dom_sf"/>
</dbReference>
<dbReference type="InterPro" id="IPR001810">
    <property type="entry name" value="F-box_dom"/>
</dbReference>
<dbReference type="AlphaFoldDB" id="A0A9P7VQ03"/>
<feature type="domain" description="F-box" evidence="1">
    <location>
        <begin position="29"/>
        <end position="67"/>
    </location>
</feature>
<name>A0A9P7VQ03_9AGAR</name>
<protein>
    <recommendedName>
        <fullName evidence="1">F-box domain-containing protein</fullName>
    </recommendedName>
</protein>
<evidence type="ECO:0000313" key="2">
    <source>
        <dbReference type="EMBL" id="KAG7444477.1"/>
    </source>
</evidence>
<sequence>MLSAITKASRMPMSKTEMIAYMSTKLSNEYWMLIFDQLDTRDLFNVICTCHKFYRLALRALYRNLLFMDFSHFQQNASFWEGREDNMFEVPRALVLCALKRGKIDPFSPPCYGRVSYDVLNRIISYPSLRKVEICASSLSPNTFYSTILRLPHLTRLSLVDNIFDVLSMSSPDGEVDFAQFAALPLTHLTLLGNVAVGPRRHERTRYHFLHLATSKTLRVLRIDWDMESSVFLAKQTLGYDGGPFDMPEGLETVELCIKSGTSSPPAASPNISFLHTFLRQSGHHVKTMKVIGQLDVRFKVSGTVLPKLEEFGGNPWATIAFLHSSRPIKHLHICDIDQQSSNAALIPLLSAVAKDKPDLQTLDLFVTIWDLEIMHAIKHLFHDLHDLRIKYQRGGPTEIRESFNGPRI</sequence>
<accession>A0A9P7VQ03</accession>
<comment type="caution">
    <text evidence="2">The sequence shown here is derived from an EMBL/GenBank/DDBJ whole genome shotgun (WGS) entry which is preliminary data.</text>
</comment>
<dbReference type="OrthoDB" id="5354526at2759"/>
<gene>
    <name evidence="2" type="ORF">BT62DRAFT_245717</name>
</gene>
<proteinExistence type="predicted"/>
<dbReference type="SUPFAM" id="SSF81383">
    <property type="entry name" value="F-box domain"/>
    <property type="match status" value="1"/>
</dbReference>
<keyword evidence="3" id="KW-1185">Reference proteome</keyword>
<evidence type="ECO:0000259" key="1">
    <source>
        <dbReference type="Pfam" id="PF12937"/>
    </source>
</evidence>
<dbReference type="Pfam" id="PF12937">
    <property type="entry name" value="F-box-like"/>
    <property type="match status" value="1"/>
</dbReference>
<dbReference type="Proteomes" id="UP000812287">
    <property type="component" value="Unassembled WGS sequence"/>
</dbReference>
<dbReference type="GeneID" id="66102503"/>
<evidence type="ECO:0000313" key="3">
    <source>
        <dbReference type="Proteomes" id="UP000812287"/>
    </source>
</evidence>
<dbReference type="Gene3D" id="3.80.10.10">
    <property type="entry name" value="Ribonuclease Inhibitor"/>
    <property type="match status" value="1"/>
</dbReference>
<dbReference type="SUPFAM" id="SSF52047">
    <property type="entry name" value="RNI-like"/>
    <property type="match status" value="1"/>
</dbReference>
<dbReference type="InterPro" id="IPR032675">
    <property type="entry name" value="LRR_dom_sf"/>
</dbReference>